<evidence type="ECO:0000313" key="5">
    <source>
        <dbReference type="EMBL" id="PWA33112.1"/>
    </source>
</evidence>
<protein>
    <submittedName>
        <fullName evidence="5">Uncharacterized protein</fullName>
    </submittedName>
</protein>
<feature type="domain" description="Cyclin N-terminal" evidence="3">
    <location>
        <begin position="5"/>
        <end position="42"/>
    </location>
</feature>
<reference evidence="5 6" key="1">
    <citation type="journal article" date="2018" name="G3 (Bethesda)">
        <title>A High-Quality Reference Genome for the Invasive Mosquitofish Gambusia affinis Using a Chicago Library.</title>
        <authorList>
            <person name="Hoffberg S.L."/>
            <person name="Troendle N.J."/>
            <person name="Glenn T.C."/>
            <person name="Mahmud O."/>
            <person name="Louha S."/>
            <person name="Chalopin D."/>
            <person name="Bennetzen J.L."/>
            <person name="Mauricio R."/>
        </authorList>
    </citation>
    <scope>NUCLEOTIDE SEQUENCE [LARGE SCALE GENOMIC DNA]</scope>
    <source>
        <strain evidence="5">NE01/NJP1002.9</strain>
        <tissue evidence="5">Muscle</tissue>
    </source>
</reference>
<name>A0A315WB80_GAMAF</name>
<comment type="caution">
    <text evidence="5">The sequence shown here is derived from an EMBL/GenBank/DDBJ whole genome shotgun (WGS) entry which is preliminary data.</text>
</comment>
<dbReference type="Gene3D" id="1.10.472.10">
    <property type="entry name" value="Cyclin-like"/>
    <property type="match status" value="2"/>
</dbReference>
<dbReference type="SUPFAM" id="SSF47954">
    <property type="entry name" value="Cyclin-like"/>
    <property type="match status" value="2"/>
</dbReference>
<dbReference type="EMBL" id="NHOQ01000086">
    <property type="protein sequence ID" value="PWA33112.1"/>
    <property type="molecule type" value="Genomic_DNA"/>
</dbReference>
<accession>A0A315WB80</accession>
<evidence type="ECO:0000259" key="3">
    <source>
        <dbReference type="Pfam" id="PF00134"/>
    </source>
</evidence>
<dbReference type="PIRSF" id="PIRSF001771">
    <property type="entry name" value="Cyclin_A_B_D_E"/>
    <property type="match status" value="1"/>
</dbReference>
<evidence type="ECO:0000256" key="2">
    <source>
        <dbReference type="ARBA" id="ARBA00025821"/>
    </source>
</evidence>
<dbReference type="InterPro" id="IPR036915">
    <property type="entry name" value="Cyclin-like_sf"/>
</dbReference>
<dbReference type="GO" id="GO:0044772">
    <property type="term" value="P:mitotic cell cycle phase transition"/>
    <property type="evidence" value="ECO:0007669"/>
    <property type="project" value="InterPro"/>
</dbReference>
<gene>
    <name evidence="5" type="ORF">CCH79_00012995</name>
</gene>
<keyword evidence="6" id="KW-1185">Reference proteome</keyword>
<organism evidence="5 6">
    <name type="scientific">Gambusia affinis</name>
    <name type="common">Western mosquitofish</name>
    <name type="synonym">Heterandria affinis</name>
    <dbReference type="NCBI Taxonomy" id="33528"/>
    <lineage>
        <taxon>Eukaryota</taxon>
        <taxon>Metazoa</taxon>
        <taxon>Chordata</taxon>
        <taxon>Craniata</taxon>
        <taxon>Vertebrata</taxon>
        <taxon>Euteleostomi</taxon>
        <taxon>Actinopterygii</taxon>
        <taxon>Neopterygii</taxon>
        <taxon>Teleostei</taxon>
        <taxon>Neoteleostei</taxon>
        <taxon>Acanthomorphata</taxon>
        <taxon>Ovalentaria</taxon>
        <taxon>Atherinomorphae</taxon>
        <taxon>Cyprinodontiformes</taxon>
        <taxon>Poeciliidae</taxon>
        <taxon>Poeciliinae</taxon>
        <taxon>Gambusia</taxon>
    </lineage>
</organism>
<keyword evidence="1" id="KW-0195">Cyclin</keyword>
<dbReference type="Proteomes" id="UP000250572">
    <property type="component" value="Unassembled WGS sequence"/>
</dbReference>
<comment type="subunit">
    <text evidence="2">Interacts with the CDK1 protein kinase to form a serine/threonine kinase holoenzyme complex also known as maturation promoting factor (MPF). The cyclin subunit imparts substrate specificity to the complex.</text>
</comment>
<evidence type="ECO:0000259" key="4">
    <source>
        <dbReference type="Pfam" id="PF02984"/>
    </source>
</evidence>
<evidence type="ECO:0000256" key="1">
    <source>
        <dbReference type="ARBA" id="ARBA00023127"/>
    </source>
</evidence>
<evidence type="ECO:0000313" key="6">
    <source>
        <dbReference type="Proteomes" id="UP000250572"/>
    </source>
</evidence>
<dbReference type="InterPro" id="IPR004367">
    <property type="entry name" value="Cyclin_C-dom"/>
</dbReference>
<proteinExistence type="predicted"/>
<dbReference type="GO" id="GO:0016538">
    <property type="term" value="F:cyclin-dependent protein serine/threonine kinase regulator activity"/>
    <property type="evidence" value="ECO:0007669"/>
    <property type="project" value="InterPro"/>
</dbReference>
<dbReference type="AlphaFoldDB" id="A0A315WB80"/>
<dbReference type="Pfam" id="PF00134">
    <property type="entry name" value="Cyclin_N"/>
    <property type="match status" value="1"/>
</dbReference>
<feature type="domain" description="Cyclin C-terminal" evidence="4">
    <location>
        <begin position="188"/>
        <end position="237"/>
    </location>
</feature>
<dbReference type="InterPro" id="IPR006671">
    <property type="entry name" value="Cyclin_N"/>
</dbReference>
<sequence length="242" mass="26601">MSQPVCEEQKCEEEVFPLAMNYLDRFLAMVPIKKCNLQLLGAGLPRSPTPPYSPGTEDGAGFLQGHSVLPAMPHRGLGRPLPAAATKRSALRPSVPLRAAMCPPQRKRAHDLLRRWKKRGRPGKGEPVRVAAFQVFYKLSEPHYPDLRSLWSCAANRHSAGQLYELTADFPAHVVSGWQELKITEVPDFRFAMYPPSMIATGSVGAAICGLQLDSADQSQWGNSLTDLLAKITNTEVVSLTL</sequence>
<dbReference type="InterPro" id="IPR046965">
    <property type="entry name" value="Cyclin_A/B-like"/>
</dbReference>
<dbReference type="Pfam" id="PF02984">
    <property type="entry name" value="Cyclin_C"/>
    <property type="match status" value="1"/>
</dbReference>